<feature type="transmembrane region" description="Helical" evidence="8">
    <location>
        <begin position="145"/>
        <end position="168"/>
    </location>
</feature>
<dbReference type="PANTHER" id="PTHR42718:SF9">
    <property type="entry name" value="MAJOR FACILITATOR SUPERFAMILY MULTIDRUG TRANSPORTER MFSC"/>
    <property type="match status" value="1"/>
</dbReference>
<evidence type="ECO:0000256" key="7">
    <source>
        <dbReference type="ARBA" id="ARBA00023136"/>
    </source>
</evidence>
<feature type="transmembrane region" description="Helical" evidence="8">
    <location>
        <begin position="338"/>
        <end position="358"/>
    </location>
</feature>
<comment type="similarity">
    <text evidence="2">Belongs to the major facilitator superfamily. EmrB family.</text>
</comment>
<dbReference type="CDD" id="cd17503">
    <property type="entry name" value="MFS_LmrB_MDR_like"/>
    <property type="match status" value="1"/>
</dbReference>
<keyword evidence="11" id="KW-1185">Reference proteome</keyword>
<keyword evidence="7 8" id="KW-0472">Membrane</keyword>
<feature type="transmembrane region" description="Helical" evidence="8">
    <location>
        <begin position="308"/>
        <end position="331"/>
    </location>
</feature>
<dbReference type="GO" id="GO:0005886">
    <property type="term" value="C:plasma membrane"/>
    <property type="evidence" value="ECO:0007669"/>
    <property type="project" value="UniProtKB-SubCell"/>
</dbReference>
<feature type="transmembrane region" description="Helical" evidence="8">
    <location>
        <begin position="205"/>
        <end position="224"/>
    </location>
</feature>
<feature type="transmembrane region" description="Helical" evidence="8">
    <location>
        <begin position="18"/>
        <end position="42"/>
    </location>
</feature>
<feature type="transmembrane region" description="Helical" evidence="8">
    <location>
        <begin position="406"/>
        <end position="427"/>
    </location>
</feature>
<dbReference type="PANTHER" id="PTHR42718">
    <property type="entry name" value="MAJOR FACILITATOR SUPERFAMILY MULTIDRUG TRANSPORTER MFSC"/>
    <property type="match status" value="1"/>
</dbReference>
<dbReference type="Gene3D" id="1.20.1250.20">
    <property type="entry name" value="MFS general substrate transporter like domains"/>
    <property type="match status" value="1"/>
</dbReference>
<evidence type="ECO:0000256" key="3">
    <source>
        <dbReference type="ARBA" id="ARBA00022448"/>
    </source>
</evidence>
<dbReference type="Gene3D" id="1.20.1720.10">
    <property type="entry name" value="Multidrug resistance protein D"/>
    <property type="match status" value="1"/>
</dbReference>
<dbReference type="PROSITE" id="PS50850">
    <property type="entry name" value="MFS"/>
    <property type="match status" value="1"/>
</dbReference>
<keyword evidence="5 8" id="KW-0812">Transmembrane</keyword>
<feature type="transmembrane region" description="Helical" evidence="8">
    <location>
        <begin position="236"/>
        <end position="256"/>
    </location>
</feature>
<accession>A0A402AHH4</accession>
<dbReference type="AlphaFoldDB" id="A0A402AHH4"/>
<reference evidence="11" key="1">
    <citation type="submission" date="2018-12" db="EMBL/GenBank/DDBJ databases">
        <title>Tengunoibacter tsumagoiensis gen. nov., sp. nov., Dictyobacter kobayashii sp. nov., D. alpinus sp. nov., and D. joshuensis sp. nov. and description of Dictyobacteraceae fam. nov. within the order Ktedonobacterales isolated from Tengu-no-mugimeshi.</title>
        <authorList>
            <person name="Wang C.M."/>
            <person name="Zheng Y."/>
            <person name="Sakai Y."/>
            <person name="Toyoda A."/>
            <person name="Minakuchi Y."/>
            <person name="Abe K."/>
            <person name="Yokota A."/>
            <person name="Yabe S."/>
        </authorList>
    </citation>
    <scope>NUCLEOTIDE SEQUENCE [LARGE SCALE GENOMIC DNA]</scope>
    <source>
        <strain evidence="11">Uno11</strain>
    </source>
</reference>
<evidence type="ECO:0000256" key="1">
    <source>
        <dbReference type="ARBA" id="ARBA00004651"/>
    </source>
</evidence>
<evidence type="ECO:0000256" key="2">
    <source>
        <dbReference type="ARBA" id="ARBA00008537"/>
    </source>
</evidence>
<dbReference type="EMBL" id="BIFS01000001">
    <property type="protein sequence ID" value="GCE18582.1"/>
    <property type="molecule type" value="Genomic_DNA"/>
</dbReference>
<evidence type="ECO:0000256" key="8">
    <source>
        <dbReference type="SAM" id="Phobius"/>
    </source>
</evidence>
<comment type="subcellular location">
    <subcellularLocation>
        <location evidence="1">Cell membrane</location>
        <topology evidence="1">Multi-pass membrane protein</topology>
    </subcellularLocation>
</comment>
<evidence type="ECO:0000313" key="11">
    <source>
        <dbReference type="Proteomes" id="UP000287188"/>
    </source>
</evidence>
<gene>
    <name evidence="10" type="ORF">KDK_23820</name>
</gene>
<evidence type="ECO:0000256" key="6">
    <source>
        <dbReference type="ARBA" id="ARBA00022989"/>
    </source>
</evidence>
<feature type="domain" description="Major facilitator superfamily (MFS) profile" evidence="9">
    <location>
        <begin position="20"/>
        <end position="516"/>
    </location>
</feature>
<dbReference type="InterPro" id="IPR036259">
    <property type="entry name" value="MFS_trans_sf"/>
</dbReference>
<organism evidence="10 11">
    <name type="scientific">Dictyobacter kobayashii</name>
    <dbReference type="NCBI Taxonomy" id="2014872"/>
    <lineage>
        <taxon>Bacteria</taxon>
        <taxon>Bacillati</taxon>
        <taxon>Chloroflexota</taxon>
        <taxon>Ktedonobacteria</taxon>
        <taxon>Ktedonobacterales</taxon>
        <taxon>Dictyobacteraceae</taxon>
        <taxon>Dictyobacter</taxon>
    </lineage>
</organism>
<protein>
    <submittedName>
        <fullName evidence="10">MFS transporter</fullName>
    </submittedName>
</protein>
<dbReference type="Pfam" id="PF07690">
    <property type="entry name" value="MFS_1"/>
    <property type="match status" value="1"/>
</dbReference>
<keyword evidence="4" id="KW-1003">Cell membrane</keyword>
<dbReference type="NCBIfam" id="TIGR00711">
    <property type="entry name" value="efflux_EmrB"/>
    <property type="match status" value="1"/>
</dbReference>
<feature type="transmembrane region" description="Helical" evidence="8">
    <location>
        <begin position="86"/>
        <end position="105"/>
    </location>
</feature>
<evidence type="ECO:0000256" key="5">
    <source>
        <dbReference type="ARBA" id="ARBA00022692"/>
    </source>
</evidence>
<dbReference type="PRINTS" id="PR01036">
    <property type="entry name" value="TCRTETB"/>
</dbReference>
<dbReference type="Proteomes" id="UP000287188">
    <property type="component" value="Unassembled WGS sequence"/>
</dbReference>
<proteinExistence type="inferred from homology"/>
<dbReference type="GO" id="GO:0022857">
    <property type="term" value="F:transmembrane transporter activity"/>
    <property type="evidence" value="ECO:0007669"/>
    <property type="project" value="InterPro"/>
</dbReference>
<dbReference type="InterPro" id="IPR004638">
    <property type="entry name" value="EmrB-like"/>
</dbReference>
<dbReference type="SUPFAM" id="SSF103473">
    <property type="entry name" value="MFS general substrate transporter"/>
    <property type="match status" value="1"/>
</dbReference>
<keyword evidence="3" id="KW-0813">Transport</keyword>
<feature type="transmembrane region" description="Helical" evidence="8">
    <location>
        <begin position="457"/>
        <end position="481"/>
    </location>
</feature>
<feature type="transmembrane region" description="Helical" evidence="8">
    <location>
        <begin position="370"/>
        <end position="394"/>
    </location>
</feature>
<feature type="transmembrane region" description="Helical" evidence="8">
    <location>
        <begin position="277"/>
        <end position="302"/>
    </location>
</feature>
<comment type="caution">
    <text evidence="10">The sequence shown here is derived from an EMBL/GenBank/DDBJ whole genome shotgun (WGS) entry which is preliminary data.</text>
</comment>
<feature type="transmembrane region" description="Helical" evidence="8">
    <location>
        <begin position="111"/>
        <end position="133"/>
    </location>
</feature>
<dbReference type="RefSeq" id="WP_126550097.1">
    <property type="nucleotide sequence ID" value="NZ_BIFS01000001.1"/>
</dbReference>
<evidence type="ECO:0000313" key="10">
    <source>
        <dbReference type="EMBL" id="GCE18582.1"/>
    </source>
</evidence>
<evidence type="ECO:0000259" key="9">
    <source>
        <dbReference type="PROSITE" id="PS50850"/>
    </source>
</evidence>
<feature type="transmembrane region" description="Helical" evidence="8">
    <location>
        <begin position="174"/>
        <end position="193"/>
    </location>
</feature>
<feature type="transmembrane region" description="Helical" evidence="8">
    <location>
        <begin position="493"/>
        <end position="511"/>
    </location>
</feature>
<name>A0A402AHH4_9CHLR</name>
<keyword evidence="6 8" id="KW-1133">Transmembrane helix</keyword>
<evidence type="ECO:0000256" key="4">
    <source>
        <dbReference type="ARBA" id="ARBA00022475"/>
    </source>
</evidence>
<dbReference type="InterPro" id="IPR011701">
    <property type="entry name" value="MFS"/>
</dbReference>
<dbReference type="OrthoDB" id="9807274at2"/>
<dbReference type="InterPro" id="IPR020846">
    <property type="entry name" value="MFS_dom"/>
</dbReference>
<sequence length="541" mass="58176">MQMSAPAVPRRGGLPYKWIVACVVIFGIFMSILDSTIVNIAIPRLQSAFGSDLNSVQWVLTGYTLAQGVATPLTAYLSDRIGIKRFYMLSLVGFTVGSALCGIAWSLPVLIVFRLIQGFTGAFLSPLAITLLYREFAPSERGTAMGVLGIPILLAPAFGPTLGGYIVTFAGWQLIFYLNVPLGIIGLILAAIYIREARANTRASFDLPGFVLSAIGLGLLLYGLSDASTDGWTSGTVLSCLIAGVILLTIFIFVELGRARRGLQPLLDVRVFGNRSFSTSSFASILVTFALFGGLFLVPVYLQNLRQLSAFQAGLLLLPQAFASMIAVLVGGRLVDKLGVRAVVIPGLIITAIAMWRFTFLDLYIPYTSFQWVLILRGFGIGLCLQPLMVSALAEIRPRMLAQATAVSTTLRFVGSSLAVAIVATLVQSQTKLHYAHLAEKVTPDSPLGQLVPRLQALFISHGASSVAAYGAALSTISGLLTRQAYMLGIQDAFWLSLVLTLLAVVAAFFVSSGRRKNEPIQQEPLSDEEQKAREEAMLAI</sequence>